<dbReference type="OrthoDB" id="5294039at2"/>
<accession>A0A4R9GNP8</accession>
<dbReference type="RefSeq" id="WP_135813741.1">
    <property type="nucleotide sequence ID" value="NZ_RQEV01000011.1"/>
</dbReference>
<dbReference type="AlphaFoldDB" id="A0A4R9GNP8"/>
<keyword evidence="2" id="KW-1185">Reference proteome</keyword>
<dbReference type="NCBIfam" id="NF047615">
    <property type="entry name" value="LIC13259_LIC11441_fam"/>
    <property type="match status" value="1"/>
</dbReference>
<evidence type="ECO:0000313" key="1">
    <source>
        <dbReference type="EMBL" id="TGK18089.1"/>
    </source>
</evidence>
<dbReference type="Proteomes" id="UP000297855">
    <property type="component" value="Unassembled WGS sequence"/>
</dbReference>
<organism evidence="1 2">
    <name type="scientific">Leptospira fluminis</name>
    <dbReference type="NCBI Taxonomy" id="2484979"/>
    <lineage>
        <taxon>Bacteria</taxon>
        <taxon>Pseudomonadati</taxon>
        <taxon>Spirochaetota</taxon>
        <taxon>Spirochaetia</taxon>
        <taxon>Leptospirales</taxon>
        <taxon>Leptospiraceae</taxon>
        <taxon>Leptospira</taxon>
    </lineage>
</organism>
<evidence type="ECO:0000313" key="2">
    <source>
        <dbReference type="Proteomes" id="UP000297855"/>
    </source>
</evidence>
<gene>
    <name evidence="1" type="ORF">EHO61_11595</name>
</gene>
<dbReference type="EMBL" id="RQEV01000011">
    <property type="protein sequence ID" value="TGK18089.1"/>
    <property type="molecule type" value="Genomic_DNA"/>
</dbReference>
<protein>
    <submittedName>
        <fullName evidence="1">DUF3347 domain-containing protein</fullName>
    </submittedName>
</protein>
<sequence>MKLGILTTFTLALLFLYCGKKELKPVTDAEKPLFETVLQKNQEVIDGLLKTENRAPDTLELEKALDSLASAQGGLSETALELKKALKEVEAPDLEGSLIAYSKFSDLLASTMKGRGLENGRNRFYCPMVKKTWVASGSKIRNPYAPEMRDCGDIVP</sequence>
<comment type="caution">
    <text evidence="1">The sequence shown here is derived from an EMBL/GenBank/DDBJ whole genome shotgun (WGS) entry which is preliminary data.</text>
</comment>
<proteinExistence type="predicted"/>
<reference evidence="1" key="1">
    <citation type="journal article" date="2019" name="PLoS Negl. Trop. Dis.">
        <title>Revisiting the worldwide diversity of Leptospira species in the environment.</title>
        <authorList>
            <person name="Vincent A.T."/>
            <person name="Schiettekatte O."/>
            <person name="Bourhy P."/>
            <person name="Veyrier F.J."/>
            <person name="Picardeau M."/>
        </authorList>
    </citation>
    <scope>NUCLEOTIDE SEQUENCE [LARGE SCALE GENOMIC DNA]</scope>
    <source>
        <strain evidence="1">SCS5</strain>
    </source>
</reference>
<name>A0A4R9GNP8_9LEPT</name>